<comment type="caution">
    <text evidence="3">The sequence shown here is derived from an EMBL/GenBank/DDBJ whole genome shotgun (WGS) entry which is preliminary data.</text>
</comment>
<dbReference type="EMBL" id="BLPF01000001">
    <property type="protein sequence ID" value="GFJ78746.1"/>
    <property type="molecule type" value="Genomic_DNA"/>
</dbReference>
<proteinExistence type="predicted"/>
<evidence type="ECO:0000256" key="1">
    <source>
        <dbReference type="SAM" id="MobiDB-lite"/>
    </source>
</evidence>
<accession>A0A6V8K9V5</accession>
<evidence type="ECO:0000256" key="2">
    <source>
        <dbReference type="SAM" id="SignalP"/>
    </source>
</evidence>
<protein>
    <recommendedName>
        <fullName evidence="5">Lipoprotein</fullName>
    </recommendedName>
</protein>
<dbReference type="AlphaFoldDB" id="A0A6V8K9V5"/>
<dbReference type="PROSITE" id="PS51257">
    <property type="entry name" value="PROKAR_LIPOPROTEIN"/>
    <property type="match status" value="1"/>
</dbReference>
<sequence>MRIRTGLVLGLLVALSAAGCGGGGGSGDEVATAGGKTPEPSASASASGKDDRDAIFAYSKCMRENGVPEFPDPEVGDRGEFRLSLPEGVDKAKVDAAQEKCKKLMPNGGEPMKVDAERLEQMRKYAKCMRENGVPKFPDPTEEGGFAINGDEVGDPLGPTFKAAEEKCRSVMPGPDGGRSFTEKKGA</sequence>
<feature type="region of interest" description="Disordered" evidence="1">
    <location>
        <begin position="18"/>
        <end position="51"/>
    </location>
</feature>
<feature type="region of interest" description="Disordered" evidence="1">
    <location>
        <begin position="131"/>
        <end position="159"/>
    </location>
</feature>
<name>A0A6V8K9V5_9ACTN</name>
<feature type="signal peptide" evidence="2">
    <location>
        <begin position="1"/>
        <end position="19"/>
    </location>
</feature>
<gene>
    <name evidence="3" type="ORF">Phou_029260</name>
</gene>
<feature type="chain" id="PRO_5039678766" description="Lipoprotein" evidence="2">
    <location>
        <begin position="20"/>
        <end position="187"/>
    </location>
</feature>
<keyword evidence="2" id="KW-0732">Signal</keyword>
<evidence type="ECO:0000313" key="3">
    <source>
        <dbReference type="EMBL" id="GFJ78746.1"/>
    </source>
</evidence>
<organism evidence="3 4">
    <name type="scientific">Phytohabitans houttuyneae</name>
    <dbReference type="NCBI Taxonomy" id="1076126"/>
    <lineage>
        <taxon>Bacteria</taxon>
        <taxon>Bacillati</taxon>
        <taxon>Actinomycetota</taxon>
        <taxon>Actinomycetes</taxon>
        <taxon>Micromonosporales</taxon>
        <taxon>Micromonosporaceae</taxon>
    </lineage>
</organism>
<evidence type="ECO:0000313" key="4">
    <source>
        <dbReference type="Proteomes" id="UP000482800"/>
    </source>
</evidence>
<evidence type="ECO:0008006" key="5">
    <source>
        <dbReference type="Google" id="ProtNLM"/>
    </source>
</evidence>
<dbReference type="RefSeq" id="WP_173056452.1">
    <property type="nucleotide sequence ID" value="NZ_BAABGO010000001.1"/>
</dbReference>
<keyword evidence="4" id="KW-1185">Reference proteome</keyword>
<dbReference type="Proteomes" id="UP000482800">
    <property type="component" value="Unassembled WGS sequence"/>
</dbReference>
<reference evidence="3 4" key="1">
    <citation type="submission" date="2020-03" db="EMBL/GenBank/DDBJ databases">
        <title>Whole genome shotgun sequence of Phytohabitans houttuyneae NBRC 108639.</title>
        <authorList>
            <person name="Komaki H."/>
            <person name="Tamura T."/>
        </authorList>
    </citation>
    <scope>NUCLEOTIDE SEQUENCE [LARGE SCALE GENOMIC DNA]</scope>
    <source>
        <strain evidence="3 4">NBRC 108639</strain>
    </source>
</reference>
<reference evidence="3 4" key="2">
    <citation type="submission" date="2020-03" db="EMBL/GenBank/DDBJ databases">
        <authorList>
            <person name="Ichikawa N."/>
            <person name="Kimura A."/>
            <person name="Kitahashi Y."/>
            <person name="Uohara A."/>
        </authorList>
    </citation>
    <scope>NUCLEOTIDE SEQUENCE [LARGE SCALE GENOMIC DNA]</scope>
    <source>
        <strain evidence="3 4">NBRC 108639</strain>
    </source>
</reference>